<dbReference type="SUPFAM" id="SSF52047">
    <property type="entry name" value="RNI-like"/>
    <property type="match status" value="1"/>
</dbReference>
<keyword evidence="1" id="KW-0175">Coiled coil</keyword>
<sequence>MTTQGIEAQITQISLKIQRQRDVLRNLESNKSLLQQQLNAVRDPIARLPVKITSEIFLQCLPSESSRNLSESDNSRGYPRPKAHLAPLLLLSICHNWTDISLSIPALWASIAIVFPRARGFEHLLEAWLRRARSYPLRISLSGVCDSRVARPILHHSAQLERLFISFRQVTFDEIADGFGFQILGGIQELPLLQQLEIIGTDRVPYCGLSFQHLLSRCPNLVELHMQYLDLNFEERPETLVLPHLRNLTCINNSTAIQWITAPGLEFLASSAEDLSQEALTFFLKQSSPPLRKLRLTQDGNFLYRFDDYMTLLPTVTHLQCVDADSELLAPLFDFLAGNPALLPNLRTLEVNNFLTRAFTGPTDVLNALAHVLSVRHRRLQTVRLTMSKSSAILTNGADLTIFRQFLADGMDIHIGVDDGPNILLATETQEEFVEEDEEDQI</sequence>
<organism evidence="2 3">
    <name type="scientific">Roridomyces roridus</name>
    <dbReference type="NCBI Taxonomy" id="1738132"/>
    <lineage>
        <taxon>Eukaryota</taxon>
        <taxon>Fungi</taxon>
        <taxon>Dikarya</taxon>
        <taxon>Basidiomycota</taxon>
        <taxon>Agaricomycotina</taxon>
        <taxon>Agaricomycetes</taxon>
        <taxon>Agaricomycetidae</taxon>
        <taxon>Agaricales</taxon>
        <taxon>Marasmiineae</taxon>
        <taxon>Mycenaceae</taxon>
        <taxon>Roridomyces</taxon>
    </lineage>
</organism>
<dbReference type="EMBL" id="JARKIF010000001">
    <property type="protein sequence ID" value="KAJ7649922.1"/>
    <property type="molecule type" value="Genomic_DNA"/>
</dbReference>
<name>A0AAD7CIQ0_9AGAR</name>
<evidence type="ECO:0000313" key="3">
    <source>
        <dbReference type="Proteomes" id="UP001221142"/>
    </source>
</evidence>
<comment type="caution">
    <text evidence="2">The sequence shown here is derived from an EMBL/GenBank/DDBJ whole genome shotgun (WGS) entry which is preliminary data.</text>
</comment>
<dbReference type="InterPro" id="IPR032675">
    <property type="entry name" value="LRR_dom_sf"/>
</dbReference>
<evidence type="ECO:0000313" key="2">
    <source>
        <dbReference type="EMBL" id="KAJ7649922.1"/>
    </source>
</evidence>
<evidence type="ECO:0000256" key="1">
    <source>
        <dbReference type="SAM" id="Coils"/>
    </source>
</evidence>
<evidence type="ECO:0008006" key="4">
    <source>
        <dbReference type="Google" id="ProtNLM"/>
    </source>
</evidence>
<protein>
    <recommendedName>
        <fullName evidence="4">F-box domain-containing protein</fullName>
    </recommendedName>
</protein>
<gene>
    <name evidence="2" type="ORF">FB45DRAFT_1017347</name>
</gene>
<feature type="coiled-coil region" evidence="1">
    <location>
        <begin position="10"/>
        <end position="37"/>
    </location>
</feature>
<dbReference type="AlphaFoldDB" id="A0AAD7CIQ0"/>
<proteinExistence type="predicted"/>
<dbReference type="Proteomes" id="UP001221142">
    <property type="component" value="Unassembled WGS sequence"/>
</dbReference>
<keyword evidence="3" id="KW-1185">Reference proteome</keyword>
<dbReference type="Gene3D" id="3.80.10.10">
    <property type="entry name" value="Ribonuclease Inhibitor"/>
    <property type="match status" value="1"/>
</dbReference>
<accession>A0AAD7CIQ0</accession>
<reference evidence="2" key="1">
    <citation type="submission" date="2023-03" db="EMBL/GenBank/DDBJ databases">
        <title>Massive genome expansion in bonnet fungi (Mycena s.s.) driven by repeated elements and novel gene families across ecological guilds.</title>
        <authorList>
            <consortium name="Lawrence Berkeley National Laboratory"/>
            <person name="Harder C.B."/>
            <person name="Miyauchi S."/>
            <person name="Viragh M."/>
            <person name="Kuo A."/>
            <person name="Thoen E."/>
            <person name="Andreopoulos B."/>
            <person name="Lu D."/>
            <person name="Skrede I."/>
            <person name="Drula E."/>
            <person name="Henrissat B."/>
            <person name="Morin E."/>
            <person name="Kohler A."/>
            <person name="Barry K."/>
            <person name="LaButti K."/>
            <person name="Morin E."/>
            <person name="Salamov A."/>
            <person name="Lipzen A."/>
            <person name="Mereny Z."/>
            <person name="Hegedus B."/>
            <person name="Baldrian P."/>
            <person name="Stursova M."/>
            <person name="Weitz H."/>
            <person name="Taylor A."/>
            <person name="Grigoriev I.V."/>
            <person name="Nagy L.G."/>
            <person name="Martin F."/>
            <person name="Kauserud H."/>
        </authorList>
    </citation>
    <scope>NUCLEOTIDE SEQUENCE</scope>
    <source>
        <strain evidence="2">9284</strain>
    </source>
</reference>